<evidence type="ECO:0000313" key="9">
    <source>
        <dbReference type="EMBL" id="CAK9140726.1"/>
    </source>
</evidence>
<reference evidence="9 10" key="1">
    <citation type="submission" date="2024-02" db="EMBL/GenBank/DDBJ databases">
        <authorList>
            <person name="Vignale AGUSTIN F."/>
            <person name="Sosa J E."/>
            <person name="Modenutti C."/>
        </authorList>
    </citation>
    <scope>NUCLEOTIDE SEQUENCE [LARGE SCALE GENOMIC DNA]</scope>
</reference>
<evidence type="ECO:0000256" key="6">
    <source>
        <dbReference type="ARBA" id="ARBA00023136"/>
    </source>
</evidence>
<dbReference type="Proteomes" id="UP001642360">
    <property type="component" value="Unassembled WGS sequence"/>
</dbReference>
<dbReference type="InterPro" id="IPR007300">
    <property type="entry name" value="CidB/LrgB"/>
</dbReference>
<comment type="caution">
    <text evidence="9">The sequence shown here is derived from an EMBL/GenBank/DDBJ whole genome shotgun (WGS) entry which is preliminary data.</text>
</comment>
<dbReference type="PANTHER" id="PTHR30249:SF0">
    <property type="entry name" value="PLASTIDAL GLYCOLATE_GLYCERATE TRANSLOCATOR 1, CHLOROPLASTIC"/>
    <property type="match status" value="1"/>
</dbReference>
<dbReference type="GO" id="GO:0016020">
    <property type="term" value="C:membrane"/>
    <property type="evidence" value="ECO:0007669"/>
    <property type="project" value="UniProtKB-SubCell"/>
</dbReference>
<evidence type="ECO:0000256" key="1">
    <source>
        <dbReference type="ARBA" id="ARBA00004141"/>
    </source>
</evidence>
<evidence type="ECO:0000259" key="8">
    <source>
        <dbReference type="Pfam" id="PF03081"/>
    </source>
</evidence>
<evidence type="ECO:0000256" key="5">
    <source>
        <dbReference type="ARBA" id="ARBA00022989"/>
    </source>
</evidence>
<evidence type="ECO:0000313" key="10">
    <source>
        <dbReference type="Proteomes" id="UP001642360"/>
    </source>
</evidence>
<dbReference type="InterPro" id="IPR016159">
    <property type="entry name" value="Cullin_repeat-like_dom_sf"/>
</dbReference>
<organism evidence="9 10">
    <name type="scientific">Ilex paraguariensis</name>
    <name type="common">yerba mate</name>
    <dbReference type="NCBI Taxonomy" id="185542"/>
    <lineage>
        <taxon>Eukaryota</taxon>
        <taxon>Viridiplantae</taxon>
        <taxon>Streptophyta</taxon>
        <taxon>Embryophyta</taxon>
        <taxon>Tracheophyta</taxon>
        <taxon>Spermatophyta</taxon>
        <taxon>Magnoliopsida</taxon>
        <taxon>eudicotyledons</taxon>
        <taxon>Gunneridae</taxon>
        <taxon>Pentapetalae</taxon>
        <taxon>asterids</taxon>
        <taxon>campanulids</taxon>
        <taxon>Aquifoliales</taxon>
        <taxon>Aquifoliaceae</taxon>
        <taxon>Ilex</taxon>
    </lineage>
</organism>
<dbReference type="InterPro" id="IPR046364">
    <property type="entry name" value="Exo70_C"/>
</dbReference>
<keyword evidence="10" id="KW-1185">Reference proteome</keyword>
<dbReference type="PANTHER" id="PTHR30249">
    <property type="entry name" value="PUTATIVE SEROTONIN TRANSPORTER"/>
    <property type="match status" value="1"/>
</dbReference>
<dbReference type="AlphaFoldDB" id="A0ABC8R8R2"/>
<keyword evidence="4" id="KW-0812">Transmembrane</keyword>
<dbReference type="Pfam" id="PF03081">
    <property type="entry name" value="Exo70_C"/>
    <property type="match status" value="1"/>
</dbReference>
<dbReference type="SUPFAM" id="SSF74788">
    <property type="entry name" value="Cullin repeat-like"/>
    <property type="match status" value="1"/>
</dbReference>
<accession>A0ABC8R8R2</accession>
<evidence type="ECO:0000256" key="2">
    <source>
        <dbReference type="ARBA" id="ARBA00006756"/>
    </source>
</evidence>
<evidence type="ECO:0000256" key="7">
    <source>
        <dbReference type="SAM" id="MobiDB-lite"/>
    </source>
</evidence>
<keyword evidence="5" id="KW-1133">Transmembrane helix</keyword>
<dbReference type="Gene3D" id="1.20.1280.170">
    <property type="entry name" value="Exocyst complex component Exo70"/>
    <property type="match status" value="1"/>
</dbReference>
<keyword evidence="3" id="KW-0813">Transport</keyword>
<feature type="region of interest" description="Disordered" evidence="7">
    <location>
        <begin position="200"/>
        <end position="238"/>
    </location>
</feature>
<comment type="similarity">
    <text evidence="2">Belongs to the EXO70 family.</text>
</comment>
<sequence>MAYASQLSHGGLFCNRVLRSSVKARSLKAQVFGLSIYSDSVLDFPDIKVVFQSKQSESIRVQGAEILSRLAEVTRGTLSEFKNAVLREPSRIPVPGGTIHPLTRAHRLGTAALSAKEQEALPFCAIAYALTGIFGSLICSVPAVRHPRCDALKRDTHMRCPQARHPICNAPKRGDQVAMPKARHPRYDSPQARQPICDAPGATLRQGETHSNCIRSGKNDLSPRMDKSRTVEVSGQPQ</sequence>
<gene>
    <name evidence="9" type="ORF">ILEXP_LOCUS8241</name>
</gene>
<name>A0ABC8R8R2_9AQUA</name>
<proteinExistence type="inferred from homology"/>
<dbReference type="EMBL" id="CAUOFW020001070">
    <property type="protein sequence ID" value="CAK9140726.1"/>
    <property type="molecule type" value="Genomic_DNA"/>
</dbReference>
<comment type="subcellular location">
    <subcellularLocation>
        <location evidence="1">Membrane</location>
        <topology evidence="1">Multi-pass membrane protein</topology>
    </subcellularLocation>
</comment>
<protein>
    <recommendedName>
        <fullName evidence="8">Exocyst complex subunit Exo70 C-terminal domain-containing protein</fullName>
    </recommendedName>
</protein>
<feature type="domain" description="Exocyst complex subunit Exo70 C-terminal" evidence="8">
    <location>
        <begin position="27"/>
        <end position="104"/>
    </location>
</feature>
<evidence type="ECO:0000256" key="4">
    <source>
        <dbReference type="ARBA" id="ARBA00022692"/>
    </source>
</evidence>
<keyword evidence="6" id="KW-0472">Membrane</keyword>
<evidence type="ECO:0000256" key="3">
    <source>
        <dbReference type="ARBA" id="ARBA00022448"/>
    </source>
</evidence>
<feature type="compositionally biased region" description="Basic and acidic residues" evidence="7">
    <location>
        <begin position="217"/>
        <end position="230"/>
    </location>
</feature>